<name>A0A6G1HKT2_9PEZI</name>
<protein>
    <submittedName>
        <fullName evidence="2">Uncharacterized protein</fullName>
    </submittedName>
</protein>
<dbReference type="EMBL" id="ML996706">
    <property type="protein sequence ID" value="KAF2396514.1"/>
    <property type="molecule type" value="Genomic_DNA"/>
</dbReference>
<keyword evidence="3" id="KW-1185">Reference proteome</keyword>
<feature type="compositionally biased region" description="Basic and acidic residues" evidence="1">
    <location>
        <begin position="1"/>
        <end position="10"/>
    </location>
</feature>
<accession>A0A6G1HKT2</accession>
<gene>
    <name evidence="2" type="ORF">EJ06DRAFT_569245</name>
</gene>
<organism evidence="2 3">
    <name type="scientific">Trichodelitschia bisporula</name>
    <dbReference type="NCBI Taxonomy" id="703511"/>
    <lineage>
        <taxon>Eukaryota</taxon>
        <taxon>Fungi</taxon>
        <taxon>Dikarya</taxon>
        <taxon>Ascomycota</taxon>
        <taxon>Pezizomycotina</taxon>
        <taxon>Dothideomycetes</taxon>
        <taxon>Dothideomycetes incertae sedis</taxon>
        <taxon>Phaeotrichales</taxon>
        <taxon>Phaeotrichaceae</taxon>
        <taxon>Trichodelitschia</taxon>
    </lineage>
</organism>
<feature type="compositionally biased region" description="Acidic residues" evidence="1">
    <location>
        <begin position="86"/>
        <end position="95"/>
    </location>
</feature>
<sequence length="244" mass="27215">MAKARSERARVTMIKSRTGSDPVDPDSAPITRIRHWQGVDSDPIEIDLGPFGGSKNPSREDFASQAGPDRSCIVTFRVPNLGVEDSNGEDQDPDPEIQGPDPEIQDPNPEIQDPNCGAQNPIVTDSALRPERQVSPLDPDDRWIIEAIALVHETIENVQTFLQHVTNEFYNNLEDKLARHDWEIENLKIEKVKVRAAVENVGAAVAHTHWEAGELAASLARARHDIATHWVIMVQTHQYDQDSC</sequence>
<proteinExistence type="predicted"/>
<feature type="region of interest" description="Disordered" evidence="1">
    <location>
        <begin position="1"/>
        <end position="70"/>
    </location>
</feature>
<reference evidence="2" key="1">
    <citation type="journal article" date="2020" name="Stud. Mycol.">
        <title>101 Dothideomycetes genomes: a test case for predicting lifestyles and emergence of pathogens.</title>
        <authorList>
            <person name="Haridas S."/>
            <person name="Albert R."/>
            <person name="Binder M."/>
            <person name="Bloem J."/>
            <person name="Labutti K."/>
            <person name="Salamov A."/>
            <person name="Andreopoulos B."/>
            <person name="Baker S."/>
            <person name="Barry K."/>
            <person name="Bills G."/>
            <person name="Bluhm B."/>
            <person name="Cannon C."/>
            <person name="Castanera R."/>
            <person name="Culley D."/>
            <person name="Daum C."/>
            <person name="Ezra D."/>
            <person name="Gonzalez J."/>
            <person name="Henrissat B."/>
            <person name="Kuo A."/>
            <person name="Liang C."/>
            <person name="Lipzen A."/>
            <person name="Lutzoni F."/>
            <person name="Magnuson J."/>
            <person name="Mondo S."/>
            <person name="Nolan M."/>
            <person name="Ohm R."/>
            <person name="Pangilinan J."/>
            <person name="Park H.-J."/>
            <person name="Ramirez L."/>
            <person name="Alfaro M."/>
            <person name="Sun H."/>
            <person name="Tritt A."/>
            <person name="Yoshinaga Y."/>
            <person name="Zwiers L.-H."/>
            <person name="Turgeon B."/>
            <person name="Goodwin S."/>
            <person name="Spatafora J."/>
            <person name="Crous P."/>
            <person name="Grigoriev I."/>
        </authorList>
    </citation>
    <scope>NUCLEOTIDE SEQUENCE</scope>
    <source>
        <strain evidence="2">CBS 262.69</strain>
    </source>
</reference>
<dbReference type="AlphaFoldDB" id="A0A6G1HKT2"/>
<evidence type="ECO:0000313" key="2">
    <source>
        <dbReference type="EMBL" id="KAF2396514.1"/>
    </source>
</evidence>
<evidence type="ECO:0000313" key="3">
    <source>
        <dbReference type="Proteomes" id="UP000799640"/>
    </source>
</evidence>
<evidence type="ECO:0000256" key="1">
    <source>
        <dbReference type="SAM" id="MobiDB-lite"/>
    </source>
</evidence>
<feature type="region of interest" description="Disordered" evidence="1">
    <location>
        <begin position="82"/>
        <end position="121"/>
    </location>
</feature>
<dbReference type="Proteomes" id="UP000799640">
    <property type="component" value="Unassembled WGS sequence"/>
</dbReference>